<keyword evidence="2" id="KW-1185">Reference proteome</keyword>
<organism evidence="1 2">
    <name type="scientific">Centaurea solstitialis</name>
    <name type="common">yellow star-thistle</name>
    <dbReference type="NCBI Taxonomy" id="347529"/>
    <lineage>
        <taxon>Eukaryota</taxon>
        <taxon>Viridiplantae</taxon>
        <taxon>Streptophyta</taxon>
        <taxon>Embryophyta</taxon>
        <taxon>Tracheophyta</taxon>
        <taxon>Spermatophyta</taxon>
        <taxon>Magnoliopsida</taxon>
        <taxon>eudicotyledons</taxon>
        <taxon>Gunneridae</taxon>
        <taxon>Pentapetalae</taxon>
        <taxon>asterids</taxon>
        <taxon>campanulids</taxon>
        <taxon>Asterales</taxon>
        <taxon>Asteraceae</taxon>
        <taxon>Carduoideae</taxon>
        <taxon>Cardueae</taxon>
        <taxon>Centaureinae</taxon>
        <taxon>Centaurea</taxon>
    </lineage>
</organism>
<dbReference type="EMBL" id="JARYMX010000003">
    <property type="protein sequence ID" value="KAJ9554729.1"/>
    <property type="molecule type" value="Genomic_DNA"/>
</dbReference>
<reference evidence="1" key="1">
    <citation type="submission" date="2023-03" db="EMBL/GenBank/DDBJ databases">
        <title>Chromosome-scale reference genome and RAD-based genetic map of yellow starthistle (Centaurea solstitialis) reveal putative structural variation and QTLs associated with invader traits.</title>
        <authorList>
            <person name="Reatini B."/>
            <person name="Cang F.A."/>
            <person name="Jiang Q."/>
            <person name="Mckibben M.T.W."/>
            <person name="Barker M.S."/>
            <person name="Rieseberg L.H."/>
            <person name="Dlugosch K.M."/>
        </authorList>
    </citation>
    <scope>NUCLEOTIDE SEQUENCE</scope>
    <source>
        <strain evidence="1">CAN-66</strain>
        <tissue evidence="1">Leaf</tissue>
    </source>
</reference>
<comment type="caution">
    <text evidence="1">The sequence shown here is derived from an EMBL/GenBank/DDBJ whole genome shotgun (WGS) entry which is preliminary data.</text>
</comment>
<proteinExistence type="predicted"/>
<dbReference type="AlphaFoldDB" id="A0AA38T5H0"/>
<evidence type="ECO:0000313" key="2">
    <source>
        <dbReference type="Proteomes" id="UP001172457"/>
    </source>
</evidence>
<gene>
    <name evidence="1" type="ORF">OSB04_009343</name>
</gene>
<dbReference type="Proteomes" id="UP001172457">
    <property type="component" value="Chromosome 3"/>
</dbReference>
<accession>A0AA38T5H0</accession>
<evidence type="ECO:0000313" key="1">
    <source>
        <dbReference type="EMBL" id="KAJ9554729.1"/>
    </source>
</evidence>
<name>A0AA38T5H0_9ASTR</name>
<sequence>MFLSQALYLALYVYITTEGGGWYLKEASRARFAFARRLFRGAKHLGQTLDFSIIELGGARSETSRSPKGYWIGIVHCSRFSPFSYFSVPRPPNPTKAIISSIDFLRWTSLVIQNDTTTTVGGELMNKTYEEAVELIENLAEHSHTTPRYATRRILERQVDQIVEALQARAPSQFPSQIDPINAIEMEEIEIEDETLLEEPNNGARGKVKKDTHVEQVLKPIIPKVPFPNRMKGHKDDVNFAKFL</sequence>
<protein>
    <submittedName>
        <fullName evidence="1">Uncharacterized protein</fullName>
    </submittedName>
</protein>